<gene>
    <name evidence="2" type="ORF">SAMN05443668_116149</name>
</gene>
<dbReference type="InterPro" id="IPR025311">
    <property type="entry name" value="DUF4166"/>
</dbReference>
<dbReference type="Pfam" id="PF13761">
    <property type="entry name" value="DUF4166"/>
    <property type="match status" value="1"/>
</dbReference>
<reference evidence="2 3" key="1">
    <citation type="submission" date="2016-11" db="EMBL/GenBank/DDBJ databases">
        <authorList>
            <person name="Jaros S."/>
            <person name="Januszkiewicz K."/>
            <person name="Wedrychowicz H."/>
        </authorList>
    </citation>
    <scope>NUCLEOTIDE SEQUENCE [LARGE SCALE GENOMIC DNA]</scope>
    <source>
        <strain evidence="2 3">DSM 46144</strain>
    </source>
</reference>
<feature type="domain" description="DUF4166" evidence="1">
    <location>
        <begin position="15"/>
        <end position="166"/>
    </location>
</feature>
<dbReference type="Proteomes" id="UP000184440">
    <property type="component" value="Unassembled WGS sequence"/>
</dbReference>
<dbReference type="AlphaFoldDB" id="A0A1M7RJX3"/>
<protein>
    <recommendedName>
        <fullName evidence="1">DUF4166 domain-containing protein</fullName>
    </recommendedName>
</protein>
<name>A0A1M7RJX3_9ACTN</name>
<dbReference type="EMBL" id="FRCS01000016">
    <property type="protein sequence ID" value="SHN46613.1"/>
    <property type="molecule type" value="Genomic_DNA"/>
</dbReference>
<dbReference type="RefSeq" id="WP_073263745.1">
    <property type="nucleotide sequence ID" value="NZ_FRCS01000016.1"/>
</dbReference>
<dbReference type="OrthoDB" id="2448833at2"/>
<dbReference type="STRING" id="134849.SAMN05443668_116149"/>
<sequence>MSGHDVWIMRFHLGDRPVTATGTLDVHRGARWPARVLAAALRLPATGTEVPLRVRIERSPTGGELWARDIGGRRLDSTQRRSGDVVTEIVGPVEIRMRLTVRLDHLEFTPIGGTLRIGPVRIPLPRALAPHTSAVATVGPTDRSTFEVDARIWVPSVGLLLAYRGHVHEEEAGDG</sequence>
<evidence type="ECO:0000313" key="3">
    <source>
        <dbReference type="Proteomes" id="UP000184440"/>
    </source>
</evidence>
<accession>A0A1M7RJX3</accession>
<evidence type="ECO:0000313" key="2">
    <source>
        <dbReference type="EMBL" id="SHN46613.1"/>
    </source>
</evidence>
<organism evidence="2 3">
    <name type="scientific">Cryptosporangium aurantiacum</name>
    <dbReference type="NCBI Taxonomy" id="134849"/>
    <lineage>
        <taxon>Bacteria</taxon>
        <taxon>Bacillati</taxon>
        <taxon>Actinomycetota</taxon>
        <taxon>Actinomycetes</taxon>
        <taxon>Cryptosporangiales</taxon>
        <taxon>Cryptosporangiaceae</taxon>
        <taxon>Cryptosporangium</taxon>
    </lineage>
</organism>
<keyword evidence="3" id="KW-1185">Reference proteome</keyword>
<proteinExistence type="predicted"/>
<evidence type="ECO:0000259" key="1">
    <source>
        <dbReference type="Pfam" id="PF13761"/>
    </source>
</evidence>